<evidence type="ECO:0000256" key="8">
    <source>
        <dbReference type="ARBA" id="ARBA00023235"/>
    </source>
</evidence>
<comment type="cofactor">
    <cofactor evidence="2 10">
        <name>NAD(+)</name>
        <dbReference type="ChEBI" id="CHEBI:57540"/>
    </cofactor>
</comment>
<evidence type="ECO:0000256" key="6">
    <source>
        <dbReference type="ARBA" id="ARBA00018569"/>
    </source>
</evidence>
<keyword evidence="9 10" id="KW-0119">Carbohydrate metabolism</keyword>
<keyword evidence="7 10" id="KW-0520">NAD</keyword>
<evidence type="ECO:0000256" key="10">
    <source>
        <dbReference type="RuleBase" id="RU366046"/>
    </source>
</evidence>
<evidence type="ECO:0000313" key="13">
    <source>
        <dbReference type="Proteomes" id="UP000006073"/>
    </source>
</evidence>
<dbReference type="InterPro" id="IPR005886">
    <property type="entry name" value="UDP_G4E"/>
</dbReference>
<evidence type="ECO:0000259" key="11">
    <source>
        <dbReference type="Pfam" id="PF01370"/>
    </source>
</evidence>
<dbReference type="Pfam" id="PF01370">
    <property type="entry name" value="Epimerase"/>
    <property type="match status" value="1"/>
</dbReference>
<dbReference type="OrthoDB" id="9811743at2"/>
<dbReference type="InterPro" id="IPR036291">
    <property type="entry name" value="NAD(P)-bd_dom_sf"/>
</dbReference>
<accession>S2D391</accession>
<dbReference type="CDD" id="cd05247">
    <property type="entry name" value="UDP_G4E_1_SDR_e"/>
    <property type="match status" value="1"/>
</dbReference>
<dbReference type="SUPFAM" id="SSF51735">
    <property type="entry name" value="NAD(P)-binding Rossmann-fold domains"/>
    <property type="match status" value="1"/>
</dbReference>
<dbReference type="NCBIfam" id="TIGR01179">
    <property type="entry name" value="galE"/>
    <property type="match status" value="1"/>
</dbReference>
<dbReference type="EC" id="5.1.3.2" evidence="5 10"/>
<comment type="caution">
    <text evidence="12">The sequence shown here is derived from an EMBL/GenBank/DDBJ whole genome shotgun (WGS) entry which is preliminary data.</text>
</comment>
<evidence type="ECO:0000313" key="12">
    <source>
        <dbReference type="EMBL" id="EOZ91495.1"/>
    </source>
</evidence>
<evidence type="ECO:0000256" key="7">
    <source>
        <dbReference type="ARBA" id="ARBA00023027"/>
    </source>
</evidence>
<dbReference type="UniPathway" id="UPA00214"/>
<keyword evidence="8 10" id="KW-0413">Isomerase</keyword>
<evidence type="ECO:0000256" key="5">
    <source>
        <dbReference type="ARBA" id="ARBA00013189"/>
    </source>
</evidence>
<comment type="catalytic activity">
    <reaction evidence="1 10">
        <text>UDP-alpha-D-glucose = UDP-alpha-D-galactose</text>
        <dbReference type="Rhea" id="RHEA:22168"/>
        <dbReference type="ChEBI" id="CHEBI:58885"/>
        <dbReference type="ChEBI" id="CHEBI:66914"/>
        <dbReference type="EC" id="5.1.3.2"/>
    </reaction>
</comment>
<comment type="similarity">
    <text evidence="4 10">Belongs to the NAD(P)-dependent epimerase/dehydratase family.</text>
</comment>
<dbReference type="RefSeq" id="WP_009035366.1">
    <property type="nucleotide sequence ID" value="NZ_ALWO02000054.1"/>
</dbReference>
<organism evidence="12 13">
    <name type="scientific">Indibacter alkaliphilus (strain CCUG 57479 / KCTC 22604 / LW1)</name>
    <dbReference type="NCBI Taxonomy" id="1189612"/>
    <lineage>
        <taxon>Bacteria</taxon>
        <taxon>Pseudomonadati</taxon>
        <taxon>Bacteroidota</taxon>
        <taxon>Cytophagia</taxon>
        <taxon>Cytophagales</taxon>
        <taxon>Cyclobacteriaceae</taxon>
    </lineage>
</organism>
<dbReference type="Gene3D" id="3.40.50.720">
    <property type="entry name" value="NAD(P)-binding Rossmann-like Domain"/>
    <property type="match status" value="1"/>
</dbReference>
<proteinExistence type="inferred from homology"/>
<dbReference type="AlphaFoldDB" id="S2D391"/>
<evidence type="ECO:0000256" key="4">
    <source>
        <dbReference type="ARBA" id="ARBA00007637"/>
    </source>
</evidence>
<dbReference type="EMBL" id="ALWO02000054">
    <property type="protein sequence ID" value="EOZ91495.1"/>
    <property type="molecule type" value="Genomic_DNA"/>
</dbReference>
<dbReference type="PANTHER" id="PTHR43725:SF53">
    <property type="entry name" value="UDP-ARABINOSE 4-EPIMERASE 1"/>
    <property type="match status" value="1"/>
</dbReference>
<evidence type="ECO:0000256" key="9">
    <source>
        <dbReference type="ARBA" id="ARBA00023277"/>
    </source>
</evidence>
<comment type="subunit">
    <text evidence="10">Homodimer.</text>
</comment>
<dbReference type="eggNOG" id="COG1087">
    <property type="taxonomic scope" value="Bacteria"/>
</dbReference>
<feature type="domain" description="NAD-dependent epimerase/dehydratase" evidence="11">
    <location>
        <begin position="4"/>
        <end position="256"/>
    </location>
</feature>
<dbReference type="Gene3D" id="3.90.25.10">
    <property type="entry name" value="UDP-galactose 4-epimerase, domain 1"/>
    <property type="match status" value="1"/>
</dbReference>
<dbReference type="Proteomes" id="UP000006073">
    <property type="component" value="Unassembled WGS sequence"/>
</dbReference>
<dbReference type="InterPro" id="IPR001509">
    <property type="entry name" value="Epimerase_deHydtase"/>
</dbReference>
<dbReference type="GO" id="GO:0003978">
    <property type="term" value="F:UDP-glucose 4-epimerase activity"/>
    <property type="evidence" value="ECO:0007669"/>
    <property type="project" value="UniProtKB-UniRule"/>
</dbReference>
<evidence type="ECO:0000256" key="2">
    <source>
        <dbReference type="ARBA" id="ARBA00001911"/>
    </source>
</evidence>
<dbReference type="GO" id="GO:0033499">
    <property type="term" value="P:galactose catabolic process via UDP-galactose, Leloir pathway"/>
    <property type="evidence" value="ECO:0007669"/>
    <property type="project" value="TreeGrafter"/>
</dbReference>
<dbReference type="PANTHER" id="PTHR43725">
    <property type="entry name" value="UDP-GLUCOSE 4-EPIMERASE"/>
    <property type="match status" value="1"/>
</dbReference>
<comment type="pathway">
    <text evidence="3 10">Carbohydrate metabolism; galactose metabolism.</text>
</comment>
<dbReference type="STRING" id="1189612.A33Q_4563"/>
<sequence>MTTILVTGGAGYIGSHTCKLLGSEGFQVVVLDSLEYGHQKSLHISDKKPVFVQGDIGDRKLLEGLFEKYAFDAVVHFAAYTYVSESVKEPGKYYLNNFSKPLTLLDVILKYGCKKFILSSTCATYGNPDYIPIDEKHPQRPLNPYGWSKYFLEQAIKDYHLAHGLSFVFLRYFNASGASEDGLIGEDHDPETHLIPLVLKNIKGEVPELKVFGKDYPTEDGTCIRDYIHVEDLANAHLKALLYLDRKGKSTAFNLGTGTGYSVLEVIKASESVTGKKAAYSFAPRREGDAVSLIADPSKALEDLGWKASWTDLQEIIRSAWSWENGPKNGSYAD</sequence>
<protein>
    <recommendedName>
        <fullName evidence="6 10">UDP-glucose 4-epimerase</fullName>
        <ecNumber evidence="5 10">5.1.3.2</ecNumber>
    </recommendedName>
</protein>
<name>S2D391_INDAL</name>
<reference evidence="12 13" key="1">
    <citation type="journal article" date="2013" name="Genome Announc.">
        <title>Draft Genome Sequence of Indibacter alkaliphilus Strain LW1T, Isolated from Lonar Lake, a Haloalkaline Lake in the Buldana District of Maharashtra, India.</title>
        <authorList>
            <person name="Singh A."/>
            <person name="Kumar Jangir P."/>
            <person name="Sharma R."/>
            <person name="Singh A."/>
            <person name="Kumar Pinnaka A."/>
            <person name="Shivaji S."/>
        </authorList>
    </citation>
    <scope>NUCLEOTIDE SEQUENCE [LARGE SCALE GENOMIC DNA]</scope>
    <source>
        <strain evidence="13">CCUG 57479 / KCTC 22604 / LW1</strain>
    </source>
</reference>
<evidence type="ECO:0000256" key="1">
    <source>
        <dbReference type="ARBA" id="ARBA00000083"/>
    </source>
</evidence>
<gene>
    <name evidence="12" type="ORF">A33Q_4563</name>
</gene>
<keyword evidence="13" id="KW-1185">Reference proteome</keyword>
<evidence type="ECO:0000256" key="3">
    <source>
        <dbReference type="ARBA" id="ARBA00004947"/>
    </source>
</evidence>